<name>A0A5C3QCT1_9AGAR</name>
<gene>
    <name evidence="1" type="ORF">BDV98DRAFT_613180</name>
</gene>
<dbReference type="OrthoDB" id="2687876at2759"/>
<sequence length="240" mass="26381">MDAVKPTNTNVRFLACSLPCPEDDAEQDDGWYRFLVDGKHVKYVATYPKALGGDALDRSLAQIVLGELLPALPPGDWNSGHKVTFVETWTEVYAAVETLWCPVSVNEVDFKQVQNLKGNVLVVTNPFMNVGIPVVVKIATWPWGIPYLEAETTAYRAICDTGVGPRFLAHITEGINGRVIGFAMEWIPNARAAGPGDLEACKEALGRLHALGFILGDINNFNFLVRDGARHKSLKMKWTG</sequence>
<dbReference type="SUPFAM" id="SSF56112">
    <property type="entry name" value="Protein kinase-like (PK-like)"/>
    <property type="match status" value="1"/>
</dbReference>
<dbReference type="STRING" id="1884261.A0A5C3QCT1"/>
<organism evidence="1 2">
    <name type="scientific">Pterulicium gracile</name>
    <dbReference type="NCBI Taxonomy" id="1884261"/>
    <lineage>
        <taxon>Eukaryota</taxon>
        <taxon>Fungi</taxon>
        <taxon>Dikarya</taxon>
        <taxon>Basidiomycota</taxon>
        <taxon>Agaricomycotina</taxon>
        <taxon>Agaricomycetes</taxon>
        <taxon>Agaricomycetidae</taxon>
        <taxon>Agaricales</taxon>
        <taxon>Pleurotineae</taxon>
        <taxon>Pterulaceae</taxon>
        <taxon>Pterulicium</taxon>
    </lineage>
</organism>
<dbReference type="EMBL" id="ML178831">
    <property type="protein sequence ID" value="TFK99832.1"/>
    <property type="molecule type" value="Genomic_DNA"/>
</dbReference>
<reference evidence="1 2" key="1">
    <citation type="journal article" date="2019" name="Nat. Ecol. Evol.">
        <title>Megaphylogeny resolves global patterns of mushroom evolution.</title>
        <authorList>
            <person name="Varga T."/>
            <person name="Krizsan K."/>
            <person name="Foldi C."/>
            <person name="Dima B."/>
            <person name="Sanchez-Garcia M."/>
            <person name="Sanchez-Ramirez S."/>
            <person name="Szollosi G.J."/>
            <person name="Szarkandi J.G."/>
            <person name="Papp V."/>
            <person name="Albert L."/>
            <person name="Andreopoulos W."/>
            <person name="Angelini C."/>
            <person name="Antonin V."/>
            <person name="Barry K.W."/>
            <person name="Bougher N.L."/>
            <person name="Buchanan P."/>
            <person name="Buyck B."/>
            <person name="Bense V."/>
            <person name="Catcheside P."/>
            <person name="Chovatia M."/>
            <person name="Cooper J."/>
            <person name="Damon W."/>
            <person name="Desjardin D."/>
            <person name="Finy P."/>
            <person name="Geml J."/>
            <person name="Haridas S."/>
            <person name="Hughes K."/>
            <person name="Justo A."/>
            <person name="Karasinski D."/>
            <person name="Kautmanova I."/>
            <person name="Kiss B."/>
            <person name="Kocsube S."/>
            <person name="Kotiranta H."/>
            <person name="LaButti K.M."/>
            <person name="Lechner B.E."/>
            <person name="Liimatainen K."/>
            <person name="Lipzen A."/>
            <person name="Lukacs Z."/>
            <person name="Mihaltcheva S."/>
            <person name="Morgado L.N."/>
            <person name="Niskanen T."/>
            <person name="Noordeloos M.E."/>
            <person name="Ohm R.A."/>
            <person name="Ortiz-Santana B."/>
            <person name="Ovrebo C."/>
            <person name="Racz N."/>
            <person name="Riley R."/>
            <person name="Savchenko A."/>
            <person name="Shiryaev A."/>
            <person name="Soop K."/>
            <person name="Spirin V."/>
            <person name="Szebenyi C."/>
            <person name="Tomsovsky M."/>
            <person name="Tulloss R.E."/>
            <person name="Uehling J."/>
            <person name="Grigoriev I.V."/>
            <person name="Vagvolgyi C."/>
            <person name="Papp T."/>
            <person name="Martin F.M."/>
            <person name="Miettinen O."/>
            <person name="Hibbett D.S."/>
            <person name="Nagy L.G."/>
        </authorList>
    </citation>
    <scope>NUCLEOTIDE SEQUENCE [LARGE SCALE GENOMIC DNA]</scope>
    <source>
        <strain evidence="1 2">CBS 309.79</strain>
    </source>
</reference>
<evidence type="ECO:0000313" key="2">
    <source>
        <dbReference type="Proteomes" id="UP000305067"/>
    </source>
</evidence>
<evidence type="ECO:0008006" key="3">
    <source>
        <dbReference type="Google" id="ProtNLM"/>
    </source>
</evidence>
<dbReference type="Proteomes" id="UP000305067">
    <property type="component" value="Unassembled WGS sequence"/>
</dbReference>
<keyword evidence="2" id="KW-1185">Reference proteome</keyword>
<protein>
    <recommendedName>
        <fullName evidence="3">Aminoglycoside phosphotransferase domain-containing protein</fullName>
    </recommendedName>
</protein>
<proteinExistence type="predicted"/>
<accession>A0A5C3QCT1</accession>
<dbReference type="AlphaFoldDB" id="A0A5C3QCT1"/>
<dbReference type="InterPro" id="IPR011009">
    <property type="entry name" value="Kinase-like_dom_sf"/>
</dbReference>
<evidence type="ECO:0000313" key="1">
    <source>
        <dbReference type="EMBL" id="TFK99832.1"/>
    </source>
</evidence>